<gene>
    <name evidence="1" type="ORF">HELGO_WM39196</name>
</gene>
<reference evidence="1" key="1">
    <citation type="submission" date="2020-01" db="EMBL/GenBank/DDBJ databases">
        <authorList>
            <person name="Meier V. D."/>
            <person name="Meier V D."/>
        </authorList>
    </citation>
    <scope>NUCLEOTIDE SEQUENCE</scope>
    <source>
        <strain evidence="1">HLG_WM_MAG_07</strain>
    </source>
</reference>
<name>A0A6S6TFF0_9GAMM</name>
<accession>A0A6S6TFF0</accession>
<proteinExistence type="predicted"/>
<dbReference type="AlphaFoldDB" id="A0A6S6TFF0"/>
<organism evidence="1">
    <name type="scientific">uncultured Thiotrichaceae bacterium</name>
    <dbReference type="NCBI Taxonomy" id="298394"/>
    <lineage>
        <taxon>Bacteria</taxon>
        <taxon>Pseudomonadati</taxon>
        <taxon>Pseudomonadota</taxon>
        <taxon>Gammaproteobacteria</taxon>
        <taxon>Thiotrichales</taxon>
        <taxon>Thiotrichaceae</taxon>
        <taxon>environmental samples</taxon>
    </lineage>
</organism>
<dbReference type="EMBL" id="CACVAY010000064">
    <property type="protein sequence ID" value="CAA6814052.1"/>
    <property type="molecule type" value="Genomic_DNA"/>
</dbReference>
<evidence type="ECO:0000313" key="1">
    <source>
        <dbReference type="EMBL" id="CAA6814052.1"/>
    </source>
</evidence>
<protein>
    <submittedName>
        <fullName evidence="1">Uncharacterized protein</fullName>
    </submittedName>
</protein>
<sequence length="35" mass="4157">MTIYYYSGMLLKQLTSSHVVSIGYRWWVTNPYKGL</sequence>